<dbReference type="RefSeq" id="WP_188761211.1">
    <property type="nucleotide sequence ID" value="NZ_BMJM01000001.1"/>
</dbReference>
<feature type="transmembrane region" description="Helical" evidence="6">
    <location>
        <begin position="334"/>
        <end position="355"/>
    </location>
</feature>
<feature type="transmembrane region" description="Helical" evidence="6">
    <location>
        <begin position="209"/>
        <end position="233"/>
    </location>
</feature>
<dbReference type="Pfam" id="PF03706">
    <property type="entry name" value="LPG_synthase_TM"/>
    <property type="match status" value="1"/>
</dbReference>
<feature type="transmembrane region" description="Helical" evidence="6">
    <location>
        <begin position="57"/>
        <end position="77"/>
    </location>
</feature>
<evidence type="ECO:0000313" key="8">
    <source>
        <dbReference type="Proteomes" id="UP000635071"/>
    </source>
</evidence>
<keyword evidence="8" id="KW-1185">Reference proteome</keyword>
<feature type="transmembrane region" description="Helical" evidence="6">
    <location>
        <begin position="286"/>
        <end position="314"/>
    </location>
</feature>
<evidence type="ECO:0000313" key="7">
    <source>
        <dbReference type="EMBL" id="GGE00788.1"/>
    </source>
</evidence>
<dbReference type="InterPro" id="IPR022791">
    <property type="entry name" value="L-PG_synthase/AglD"/>
</dbReference>
<feature type="transmembrane region" description="Helical" evidence="6">
    <location>
        <begin position="97"/>
        <end position="119"/>
    </location>
</feature>
<name>A0A917E400_9SPHN</name>
<keyword evidence="2" id="KW-1003">Cell membrane</keyword>
<reference evidence="7" key="1">
    <citation type="journal article" date="2014" name="Int. J. Syst. Evol. Microbiol.">
        <title>Complete genome sequence of Corynebacterium casei LMG S-19264T (=DSM 44701T), isolated from a smear-ripened cheese.</title>
        <authorList>
            <consortium name="US DOE Joint Genome Institute (JGI-PGF)"/>
            <person name="Walter F."/>
            <person name="Albersmeier A."/>
            <person name="Kalinowski J."/>
            <person name="Ruckert C."/>
        </authorList>
    </citation>
    <scope>NUCLEOTIDE SEQUENCE</scope>
    <source>
        <strain evidence="7">CGMCC 1.15519</strain>
    </source>
</reference>
<sequence length="365" mass="38434">MKELLLSDSRLPATAPGAISGDAAAGGGAAVVSPVAANDIAAGDALPGKPKGNLKQWIGFGLGIVVLCLALWGLKMIAGQVTLAEVMADIESTPTHLLVAASLSAAMSYVVLVGYDWLATRHLGYDLPLRTLAAASFGSFTMSHALGLTMLTGGSVRYRTYTRAGVTPGDIAMIILLCGWTFWLSIVAVAGVGLVIAPDLTEAFKDIVPGAHTWAGIILLTGTVSYLLLATFWRREFRLWSYRFFIPDGRETMLQIFIGAVDLAFAAGALYLLLPGAGAPDFLTFLTIYAVAMVAGALSHAPGGLGVFEAVILLLMPDAPKAGVLAALVMFRLIYTYIPFLLGLVVIAAGEWLALRAKRRARRAV</sequence>
<accession>A0A917E400</accession>
<gene>
    <name evidence="7" type="ORF">GCM10011529_03810</name>
</gene>
<dbReference type="PANTHER" id="PTHR39087:SF2">
    <property type="entry name" value="UPF0104 MEMBRANE PROTEIN MJ1595"/>
    <property type="match status" value="1"/>
</dbReference>
<comment type="subcellular location">
    <subcellularLocation>
        <location evidence="1">Cell membrane</location>
        <topology evidence="1">Multi-pass membrane protein</topology>
    </subcellularLocation>
</comment>
<evidence type="ECO:0000256" key="3">
    <source>
        <dbReference type="ARBA" id="ARBA00022692"/>
    </source>
</evidence>
<reference evidence="7" key="2">
    <citation type="submission" date="2020-09" db="EMBL/GenBank/DDBJ databases">
        <authorList>
            <person name="Sun Q."/>
            <person name="Zhou Y."/>
        </authorList>
    </citation>
    <scope>NUCLEOTIDE SEQUENCE</scope>
    <source>
        <strain evidence="7">CGMCC 1.15519</strain>
    </source>
</reference>
<evidence type="ECO:0000256" key="1">
    <source>
        <dbReference type="ARBA" id="ARBA00004651"/>
    </source>
</evidence>
<dbReference type="EMBL" id="BMJM01000001">
    <property type="protein sequence ID" value="GGE00788.1"/>
    <property type="molecule type" value="Genomic_DNA"/>
</dbReference>
<evidence type="ECO:0000256" key="6">
    <source>
        <dbReference type="SAM" id="Phobius"/>
    </source>
</evidence>
<keyword evidence="4 6" id="KW-1133">Transmembrane helix</keyword>
<protein>
    <submittedName>
        <fullName evidence="7">Membrane protein</fullName>
    </submittedName>
</protein>
<evidence type="ECO:0000256" key="5">
    <source>
        <dbReference type="ARBA" id="ARBA00023136"/>
    </source>
</evidence>
<feature type="transmembrane region" description="Helical" evidence="6">
    <location>
        <begin position="131"/>
        <end position="151"/>
    </location>
</feature>
<evidence type="ECO:0000256" key="4">
    <source>
        <dbReference type="ARBA" id="ARBA00022989"/>
    </source>
</evidence>
<evidence type="ECO:0000256" key="2">
    <source>
        <dbReference type="ARBA" id="ARBA00022475"/>
    </source>
</evidence>
<dbReference type="AlphaFoldDB" id="A0A917E400"/>
<dbReference type="Proteomes" id="UP000635071">
    <property type="component" value="Unassembled WGS sequence"/>
</dbReference>
<comment type="caution">
    <text evidence="7">The sequence shown here is derived from an EMBL/GenBank/DDBJ whole genome shotgun (WGS) entry which is preliminary data.</text>
</comment>
<keyword evidence="3 6" id="KW-0812">Transmembrane</keyword>
<feature type="transmembrane region" description="Helical" evidence="6">
    <location>
        <begin position="253"/>
        <end position="274"/>
    </location>
</feature>
<feature type="transmembrane region" description="Helical" evidence="6">
    <location>
        <begin position="171"/>
        <end position="197"/>
    </location>
</feature>
<dbReference type="GO" id="GO:0005886">
    <property type="term" value="C:plasma membrane"/>
    <property type="evidence" value="ECO:0007669"/>
    <property type="project" value="UniProtKB-SubCell"/>
</dbReference>
<organism evidence="7 8">
    <name type="scientific">Sandarakinorhabdus glacialis</name>
    <dbReference type="NCBI Taxonomy" id="1614636"/>
    <lineage>
        <taxon>Bacteria</taxon>
        <taxon>Pseudomonadati</taxon>
        <taxon>Pseudomonadota</taxon>
        <taxon>Alphaproteobacteria</taxon>
        <taxon>Sphingomonadales</taxon>
        <taxon>Sphingosinicellaceae</taxon>
        <taxon>Sandarakinorhabdus</taxon>
    </lineage>
</organism>
<dbReference type="PANTHER" id="PTHR39087">
    <property type="entry name" value="UPF0104 MEMBRANE PROTEIN MJ1595"/>
    <property type="match status" value="1"/>
</dbReference>
<keyword evidence="5 6" id="KW-0472">Membrane</keyword>
<proteinExistence type="predicted"/>